<name>A0A397NTU6_9SPHN</name>
<dbReference type="Gene3D" id="3.10.180.10">
    <property type="entry name" value="2,3-Dihydroxybiphenyl 1,2-Dioxygenase, domain 1"/>
    <property type="match status" value="2"/>
</dbReference>
<dbReference type="RefSeq" id="WP_119037490.1">
    <property type="nucleotide sequence ID" value="NZ_QXDC01000005.1"/>
</dbReference>
<dbReference type="PROSITE" id="PS51819">
    <property type="entry name" value="VOC"/>
    <property type="match status" value="2"/>
</dbReference>
<organism evidence="2 3">
    <name type="scientific">Hephaestia caeni</name>
    <dbReference type="NCBI Taxonomy" id="645617"/>
    <lineage>
        <taxon>Bacteria</taxon>
        <taxon>Pseudomonadati</taxon>
        <taxon>Pseudomonadota</taxon>
        <taxon>Alphaproteobacteria</taxon>
        <taxon>Sphingomonadales</taxon>
        <taxon>Sphingomonadaceae</taxon>
        <taxon>Hephaestia</taxon>
    </lineage>
</organism>
<sequence>MPNPHGTPIWYELMTADPTASKAFYDDVIGWTIDAEPAMPGMDYRMINTADGGMVGGVMRLTDDMTKGGAKPGWFFYIGVDDVDATAAKVTAEGGGVIMPPWMIEGVGRMALVRDPQGNPFYVMRGASDESSTAFSRDGMGKCNWNELTTTDQEGAHAFYAAVFGWTYPDKMPMGEMGDYVFVQAADQSIGATMTAAQPDQPTGWQFYFRTPDIDVAAGKVGKDGGTVHAGPMEVPGGDRIIVAGDTHGVRFGAVAPGK</sequence>
<dbReference type="OrthoDB" id="9793039at2"/>
<feature type="domain" description="VOC" evidence="1">
    <location>
        <begin position="7"/>
        <end position="126"/>
    </location>
</feature>
<dbReference type="Pfam" id="PF00903">
    <property type="entry name" value="Glyoxalase"/>
    <property type="match status" value="2"/>
</dbReference>
<evidence type="ECO:0000259" key="1">
    <source>
        <dbReference type="PROSITE" id="PS51819"/>
    </source>
</evidence>
<dbReference type="InterPro" id="IPR029068">
    <property type="entry name" value="Glyas_Bleomycin-R_OHBP_Dase"/>
</dbReference>
<gene>
    <name evidence="2" type="ORF">DFR49_4132</name>
</gene>
<evidence type="ECO:0000313" key="3">
    <source>
        <dbReference type="Proteomes" id="UP000266568"/>
    </source>
</evidence>
<dbReference type="InterPro" id="IPR052164">
    <property type="entry name" value="Anthracycline_SecMetBiosynth"/>
</dbReference>
<dbReference type="PANTHER" id="PTHR33993">
    <property type="entry name" value="GLYOXALASE-RELATED"/>
    <property type="match status" value="1"/>
</dbReference>
<feature type="domain" description="VOC" evidence="1">
    <location>
        <begin position="142"/>
        <end position="257"/>
    </location>
</feature>
<dbReference type="InterPro" id="IPR037523">
    <property type="entry name" value="VOC_core"/>
</dbReference>
<proteinExistence type="predicted"/>
<protein>
    <recommendedName>
        <fullName evidence="1">VOC domain-containing protein</fullName>
    </recommendedName>
</protein>
<dbReference type="AlphaFoldDB" id="A0A397NTU6"/>
<dbReference type="EMBL" id="QXDC01000005">
    <property type="protein sequence ID" value="RIA36841.1"/>
    <property type="molecule type" value="Genomic_DNA"/>
</dbReference>
<accession>A0A397NTU6</accession>
<dbReference type="PANTHER" id="PTHR33993:SF14">
    <property type="entry name" value="GB|AAF24581.1"/>
    <property type="match status" value="1"/>
</dbReference>
<dbReference type="Proteomes" id="UP000266568">
    <property type="component" value="Unassembled WGS sequence"/>
</dbReference>
<evidence type="ECO:0000313" key="2">
    <source>
        <dbReference type="EMBL" id="RIA36841.1"/>
    </source>
</evidence>
<comment type="caution">
    <text evidence="2">The sequence shown here is derived from an EMBL/GenBank/DDBJ whole genome shotgun (WGS) entry which is preliminary data.</text>
</comment>
<reference evidence="2 3" key="1">
    <citation type="submission" date="2018-08" db="EMBL/GenBank/DDBJ databases">
        <title>Genomic Encyclopedia of Type Strains, Phase IV (KMG-IV): sequencing the most valuable type-strain genomes for metagenomic binning, comparative biology and taxonomic classification.</title>
        <authorList>
            <person name="Goeker M."/>
        </authorList>
    </citation>
    <scope>NUCLEOTIDE SEQUENCE [LARGE SCALE GENOMIC DNA]</scope>
    <source>
        <strain evidence="2 3">DSM 25527</strain>
    </source>
</reference>
<dbReference type="InterPro" id="IPR004360">
    <property type="entry name" value="Glyas_Fos-R_dOase_dom"/>
</dbReference>
<keyword evidence="3" id="KW-1185">Reference proteome</keyword>
<dbReference type="SUPFAM" id="SSF54593">
    <property type="entry name" value="Glyoxalase/Bleomycin resistance protein/Dihydroxybiphenyl dioxygenase"/>
    <property type="match status" value="2"/>
</dbReference>
<dbReference type="CDD" id="cd07247">
    <property type="entry name" value="SgaA_N_like"/>
    <property type="match status" value="2"/>
</dbReference>